<sequence>MEHDGSLSRWYGQICQYCAVCGVSCPAEDTAIVRDEPASSDSTIGILNAEETEDSMDWQYRLKPSYLLNNPNCLISYLIALSESLESRGIKDWAIWTQKMPLFCTMASTDELVMSSLLTLSACLWATVEQKKEIQQIVFYFRGCAIRELQIAVSKFSKDNCDTILAATVLLLWASDERSSWTIFWDGLQSVLNSMPQAWKQDSELAKFLESKQYFQTLDLPSCSSCQGPNKDLPNLTHTIMILQHIRARIWHIDKYYNPVNKLVNFLEATYDEIDFLSPDQAFQRVHSMREWLFWLPPTILREGTGDTLGLAILAHFFAAGLVLYSLYPEAGCRDLGQLAVSPIEEIYCTVCTRSTRTPYDRDVQLAMSLVEWPQYIANQYSSHVIERVKIPNSYSLFPWQTHYIYF</sequence>
<organism evidence="1 2">
    <name type="scientific">Aspergillus brasiliensis (strain CBS 101740 / IMI 381727 / IBT 21946)</name>
    <dbReference type="NCBI Taxonomy" id="767769"/>
    <lineage>
        <taxon>Eukaryota</taxon>
        <taxon>Fungi</taxon>
        <taxon>Dikarya</taxon>
        <taxon>Ascomycota</taxon>
        <taxon>Pezizomycotina</taxon>
        <taxon>Eurotiomycetes</taxon>
        <taxon>Eurotiomycetidae</taxon>
        <taxon>Eurotiales</taxon>
        <taxon>Aspergillaceae</taxon>
        <taxon>Aspergillus</taxon>
        <taxon>Aspergillus subgen. Circumdati</taxon>
    </lineage>
</organism>
<name>A0A1L9U3Q1_ASPBC</name>
<dbReference type="Proteomes" id="UP000184499">
    <property type="component" value="Unassembled WGS sequence"/>
</dbReference>
<dbReference type="OMA" id="HIRARIW"/>
<dbReference type="PANTHER" id="PTHR47657:SF12">
    <property type="entry name" value="ZN(II)2CYS6 TRANSCRIPTION FACTOR (EUROFUNG)"/>
    <property type="match status" value="1"/>
</dbReference>
<reference evidence="2" key="1">
    <citation type="journal article" date="2017" name="Genome Biol.">
        <title>Comparative genomics reveals high biological diversity and specific adaptations in the industrially and medically important fungal genus Aspergillus.</title>
        <authorList>
            <person name="de Vries R.P."/>
            <person name="Riley R."/>
            <person name="Wiebenga A."/>
            <person name="Aguilar-Osorio G."/>
            <person name="Amillis S."/>
            <person name="Uchima C.A."/>
            <person name="Anderluh G."/>
            <person name="Asadollahi M."/>
            <person name="Askin M."/>
            <person name="Barry K."/>
            <person name="Battaglia E."/>
            <person name="Bayram O."/>
            <person name="Benocci T."/>
            <person name="Braus-Stromeyer S.A."/>
            <person name="Caldana C."/>
            <person name="Canovas D."/>
            <person name="Cerqueira G.C."/>
            <person name="Chen F."/>
            <person name="Chen W."/>
            <person name="Choi C."/>
            <person name="Clum A."/>
            <person name="Dos Santos R.A."/>
            <person name="Damasio A.R."/>
            <person name="Diallinas G."/>
            <person name="Emri T."/>
            <person name="Fekete E."/>
            <person name="Flipphi M."/>
            <person name="Freyberg S."/>
            <person name="Gallo A."/>
            <person name="Gournas C."/>
            <person name="Habgood R."/>
            <person name="Hainaut M."/>
            <person name="Harispe M.L."/>
            <person name="Henrissat B."/>
            <person name="Hilden K.S."/>
            <person name="Hope R."/>
            <person name="Hossain A."/>
            <person name="Karabika E."/>
            <person name="Karaffa L."/>
            <person name="Karanyi Z."/>
            <person name="Krasevec N."/>
            <person name="Kuo A."/>
            <person name="Kusch H."/>
            <person name="LaButti K."/>
            <person name="Lagendijk E.L."/>
            <person name="Lapidus A."/>
            <person name="Levasseur A."/>
            <person name="Lindquist E."/>
            <person name="Lipzen A."/>
            <person name="Logrieco A.F."/>
            <person name="MacCabe A."/>
            <person name="Maekelae M.R."/>
            <person name="Malavazi I."/>
            <person name="Melin P."/>
            <person name="Meyer V."/>
            <person name="Mielnichuk N."/>
            <person name="Miskei M."/>
            <person name="Molnar A.P."/>
            <person name="Mule G."/>
            <person name="Ngan C.Y."/>
            <person name="Orejas M."/>
            <person name="Orosz E."/>
            <person name="Ouedraogo J.P."/>
            <person name="Overkamp K.M."/>
            <person name="Park H.-S."/>
            <person name="Perrone G."/>
            <person name="Piumi F."/>
            <person name="Punt P.J."/>
            <person name="Ram A.F."/>
            <person name="Ramon A."/>
            <person name="Rauscher S."/>
            <person name="Record E."/>
            <person name="Riano-Pachon D.M."/>
            <person name="Robert V."/>
            <person name="Roehrig J."/>
            <person name="Ruller R."/>
            <person name="Salamov A."/>
            <person name="Salih N.S."/>
            <person name="Samson R.A."/>
            <person name="Sandor E."/>
            <person name="Sanguinetti M."/>
            <person name="Schuetze T."/>
            <person name="Sepcic K."/>
            <person name="Shelest E."/>
            <person name="Sherlock G."/>
            <person name="Sophianopoulou V."/>
            <person name="Squina F.M."/>
            <person name="Sun H."/>
            <person name="Susca A."/>
            <person name="Todd R.B."/>
            <person name="Tsang A."/>
            <person name="Unkles S.E."/>
            <person name="van de Wiele N."/>
            <person name="van Rossen-Uffink D."/>
            <person name="Oliveira J.V."/>
            <person name="Vesth T.C."/>
            <person name="Visser J."/>
            <person name="Yu J.-H."/>
            <person name="Zhou M."/>
            <person name="Andersen M.R."/>
            <person name="Archer D.B."/>
            <person name="Baker S.E."/>
            <person name="Benoit I."/>
            <person name="Brakhage A.A."/>
            <person name="Braus G.H."/>
            <person name="Fischer R."/>
            <person name="Frisvad J.C."/>
            <person name="Goldman G.H."/>
            <person name="Houbraken J."/>
            <person name="Oakley B."/>
            <person name="Pocsi I."/>
            <person name="Scazzocchio C."/>
            <person name="Seiboth B."/>
            <person name="vanKuyk P.A."/>
            <person name="Wortman J."/>
            <person name="Dyer P.S."/>
            <person name="Grigoriev I.V."/>
        </authorList>
    </citation>
    <scope>NUCLEOTIDE SEQUENCE [LARGE SCALE GENOMIC DNA]</scope>
    <source>
        <strain evidence="2">CBS 101740 / IMI 381727 / IBT 21946</strain>
    </source>
</reference>
<evidence type="ECO:0000313" key="1">
    <source>
        <dbReference type="EMBL" id="OJJ66306.1"/>
    </source>
</evidence>
<protein>
    <submittedName>
        <fullName evidence="1">Uncharacterized protein</fullName>
    </submittedName>
</protein>
<dbReference type="Pfam" id="PF11951">
    <property type="entry name" value="Fungal_trans_2"/>
    <property type="match status" value="1"/>
</dbReference>
<dbReference type="InterPro" id="IPR021858">
    <property type="entry name" value="Fun_TF"/>
</dbReference>
<dbReference type="GO" id="GO:0000981">
    <property type="term" value="F:DNA-binding transcription factor activity, RNA polymerase II-specific"/>
    <property type="evidence" value="ECO:0007669"/>
    <property type="project" value="TreeGrafter"/>
</dbReference>
<gene>
    <name evidence="1" type="ORF">ASPBRDRAFT_188628</name>
</gene>
<proteinExistence type="predicted"/>
<dbReference type="GeneID" id="93572620"/>
<dbReference type="RefSeq" id="XP_067473556.1">
    <property type="nucleotide sequence ID" value="XM_067620132.1"/>
</dbReference>
<dbReference type="InterPro" id="IPR052400">
    <property type="entry name" value="Zn2-C6_fungal_TF"/>
</dbReference>
<dbReference type="OrthoDB" id="4421621at2759"/>
<dbReference type="EMBL" id="KV878699">
    <property type="protein sequence ID" value="OJJ66306.1"/>
    <property type="molecule type" value="Genomic_DNA"/>
</dbReference>
<dbReference type="VEuPathDB" id="FungiDB:ASPBRDRAFT_188628"/>
<dbReference type="STRING" id="767769.A0A1L9U3Q1"/>
<evidence type="ECO:0000313" key="2">
    <source>
        <dbReference type="Proteomes" id="UP000184499"/>
    </source>
</evidence>
<dbReference type="PANTHER" id="PTHR47657">
    <property type="entry name" value="STEROL REGULATORY ELEMENT-BINDING PROTEIN ECM22"/>
    <property type="match status" value="1"/>
</dbReference>
<accession>A0A1L9U3Q1</accession>
<keyword evidence="2" id="KW-1185">Reference proteome</keyword>
<dbReference type="AlphaFoldDB" id="A0A1L9U3Q1"/>